<dbReference type="AlphaFoldDB" id="A0AAW2RNV7"/>
<evidence type="ECO:0000313" key="1">
    <source>
        <dbReference type="EMBL" id="KAL0381935.1"/>
    </source>
</evidence>
<sequence length="134" mass="15230">MQRCSSEASVRNCPPHRPEEQWLSCFARLQRETPKKKYQRNIERKSKNYMLNSCPRNPWAQGVRVNLLLEGKLGKSIERACSALALVPSAKLRRDKSNGFLSGIVGRMKWYEALVDIASVPGMRLGRSRSGRLA</sequence>
<reference evidence="1" key="1">
    <citation type="submission" date="2020-06" db="EMBL/GenBank/DDBJ databases">
        <authorList>
            <person name="Li T."/>
            <person name="Hu X."/>
            <person name="Zhang T."/>
            <person name="Song X."/>
            <person name="Zhang H."/>
            <person name="Dai N."/>
            <person name="Sheng W."/>
            <person name="Hou X."/>
            <person name="Wei L."/>
        </authorList>
    </citation>
    <scope>NUCLEOTIDE SEQUENCE</scope>
    <source>
        <strain evidence="1">KEN1</strain>
        <tissue evidence="1">Leaf</tissue>
    </source>
</reference>
<protein>
    <submittedName>
        <fullName evidence="1">Uncharacterized protein</fullName>
    </submittedName>
</protein>
<name>A0AAW2RNV7_9LAMI</name>
<reference evidence="1" key="2">
    <citation type="journal article" date="2024" name="Plant">
        <title>Genomic evolution and insights into agronomic trait innovations of Sesamum species.</title>
        <authorList>
            <person name="Miao H."/>
            <person name="Wang L."/>
            <person name="Qu L."/>
            <person name="Liu H."/>
            <person name="Sun Y."/>
            <person name="Le M."/>
            <person name="Wang Q."/>
            <person name="Wei S."/>
            <person name="Zheng Y."/>
            <person name="Lin W."/>
            <person name="Duan Y."/>
            <person name="Cao H."/>
            <person name="Xiong S."/>
            <person name="Wang X."/>
            <person name="Wei L."/>
            <person name="Li C."/>
            <person name="Ma Q."/>
            <person name="Ju M."/>
            <person name="Zhao R."/>
            <person name="Li G."/>
            <person name="Mu C."/>
            <person name="Tian Q."/>
            <person name="Mei H."/>
            <person name="Zhang T."/>
            <person name="Gao T."/>
            <person name="Zhang H."/>
        </authorList>
    </citation>
    <scope>NUCLEOTIDE SEQUENCE</scope>
    <source>
        <strain evidence="1">KEN1</strain>
    </source>
</reference>
<comment type="caution">
    <text evidence="1">The sequence shown here is derived from an EMBL/GenBank/DDBJ whole genome shotgun (WGS) entry which is preliminary data.</text>
</comment>
<accession>A0AAW2RNV7</accession>
<proteinExistence type="predicted"/>
<organism evidence="1">
    <name type="scientific">Sesamum latifolium</name>
    <dbReference type="NCBI Taxonomy" id="2727402"/>
    <lineage>
        <taxon>Eukaryota</taxon>
        <taxon>Viridiplantae</taxon>
        <taxon>Streptophyta</taxon>
        <taxon>Embryophyta</taxon>
        <taxon>Tracheophyta</taxon>
        <taxon>Spermatophyta</taxon>
        <taxon>Magnoliopsida</taxon>
        <taxon>eudicotyledons</taxon>
        <taxon>Gunneridae</taxon>
        <taxon>Pentapetalae</taxon>
        <taxon>asterids</taxon>
        <taxon>lamiids</taxon>
        <taxon>Lamiales</taxon>
        <taxon>Pedaliaceae</taxon>
        <taxon>Sesamum</taxon>
    </lineage>
</organism>
<dbReference type="EMBL" id="JACGWN010000237">
    <property type="protein sequence ID" value="KAL0381935.1"/>
    <property type="molecule type" value="Genomic_DNA"/>
</dbReference>
<gene>
    <name evidence="1" type="ORF">Slati_4609100</name>
</gene>